<name>A0ABT6UR39_9GAMM</name>
<dbReference type="InterPro" id="IPR036291">
    <property type="entry name" value="NAD(P)-bd_dom_sf"/>
</dbReference>
<organism evidence="4 5">
    <name type="scientific">Cobetia amphilecti</name>
    <dbReference type="NCBI Taxonomy" id="1055104"/>
    <lineage>
        <taxon>Bacteria</taxon>
        <taxon>Pseudomonadati</taxon>
        <taxon>Pseudomonadota</taxon>
        <taxon>Gammaproteobacteria</taxon>
        <taxon>Oceanospirillales</taxon>
        <taxon>Halomonadaceae</taxon>
        <taxon>Cobetia</taxon>
    </lineage>
</organism>
<dbReference type="EMBL" id="JASCSA010000009">
    <property type="protein sequence ID" value="MDI5885155.1"/>
    <property type="molecule type" value="Genomic_DNA"/>
</dbReference>
<dbReference type="Gene3D" id="3.40.50.720">
    <property type="entry name" value="NAD(P)-binding Rossmann-like Domain"/>
    <property type="match status" value="1"/>
</dbReference>
<evidence type="ECO:0000256" key="2">
    <source>
        <dbReference type="ARBA" id="ARBA00023002"/>
    </source>
</evidence>
<dbReference type="PRINTS" id="PR00080">
    <property type="entry name" value="SDRFAMILY"/>
</dbReference>
<dbReference type="SUPFAM" id="SSF51735">
    <property type="entry name" value="NAD(P)-binding Rossmann-fold domains"/>
    <property type="match status" value="1"/>
</dbReference>
<keyword evidence="2 4" id="KW-0560">Oxidoreductase</keyword>
<dbReference type="EC" id="1.1.1.14" evidence="4"/>
<sequence length="281" mass="29419">MQTLSESANNSEPLTSPRSARLAGKVAVVTGAAGGIGLAIATRYVAEGAYVALADINGEAAERAAQKLREQAGPQARVLAVTLDVTSSVSRQSMLECVQAQLGPIDILVNNAAVFAMAPVLEVSEGMLRHQLAVNVEGLFFTLQAVARTMVERGQGGKIINMASQAGRRGEALVSAYCASKAAVISLTQSCGLDLIRHGINVNGIAPGVVDTPMWDQVDALFAHHEQRPLGEKKRLVGEAVPYGRMGLPDDHAGAAVFLACEDSDFVVAQTLNVDGGNWMS</sequence>
<dbReference type="PRINTS" id="PR00081">
    <property type="entry name" value="GDHRDH"/>
</dbReference>
<comment type="similarity">
    <text evidence="1 3">Belongs to the short-chain dehydrogenases/reductases (SDR) family.</text>
</comment>
<dbReference type="NCBIfam" id="NF005472">
    <property type="entry name" value="PRK07067.1"/>
    <property type="match status" value="1"/>
</dbReference>
<evidence type="ECO:0000256" key="1">
    <source>
        <dbReference type="ARBA" id="ARBA00006484"/>
    </source>
</evidence>
<dbReference type="InterPro" id="IPR002347">
    <property type="entry name" value="SDR_fam"/>
</dbReference>
<keyword evidence="5" id="KW-1185">Reference proteome</keyword>
<dbReference type="Pfam" id="PF00106">
    <property type="entry name" value="adh_short"/>
    <property type="match status" value="1"/>
</dbReference>
<dbReference type="Proteomes" id="UP001229025">
    <property type="component" value="Unassembled WGS sequence"/>
</dbReference>
<evidence type="ECO:0000313" key="4">
    <source>
        <dbReference type="EMBL" id="MDI5885155.1"/>
    </source>
</evidence>
<comment type="caution">
    <text evidence="4">The sequence shown here is derived from an EMBL/GenBank/DDBJ whole genome shotgun (WGS) entry which is preliminary data.</text>
</comment>
<gene>
    <name evidence="4" type="ORF">QLT01_12405</name>
</gene>
<evidence type="ECO:0000256" key="3">
    <source>
        <dbReference type="RuleBase" id="RU000363"/>
    </source>
</evidence>
<dbReference type="PANTHER" id="PTHR42760:SF133">
    <property type="entry name" value="3-OXOACYL-[ACYL-CARRIER-PROTEIN] REDUCTASE"/>
    <property type="match status" value="1"/>
</dbReference>
<dbReference type="RefSeq" id="WP_284727092.1">
    <property type="nucleotide sequence ID" value="NZ_JASCSA010000009.1"/>
</dbReference>
<evidence type="ECO:0000313" key="5">
    <source>
        <dbReference type="Proteomes" id="UP001229025"/>
    </source>
</evidence>
<dbReference type="PANTHER" id="PTHR42760">
    <property type="entry name" value="SHORT-CHAIN DEHYDROGENASES/REDUCTASES FAMILY MEMBER"/>
    <property type="match status" value="1"/>
</dbReference>
<accession>A0ABT6UR39</accession>
<proteinExistence type="inferred from homology"/>
<dbReference type="GO" id="GO:0003939">
    <property type="term" value="F:L-iditol 2-dehydrogenase (NAD+) activity"/>
    <property type="evidence" value="ECO:0007669"/>
    <property type="project" value="UniProtKB-EC"/>
</dbReference>
<reference evidence="5" key="1">
    <citation type="submission" date="2023-07" db="EMBL/GenBank/DDBJ databases">
        <title>Genome-based characterization of strain KMM 296 and proposal for reclassification of Cobetia litoralis and Cobetia pacifica, and emended description of the species Cobetia amphilecti and Cobetia marina.</title>
        <authorList>
            <person name="Balabanova L."/>
            <person name="Nedashkovskaya O."/>
        </authorList>
    </citation>
    <scope>NUCLEOTIDE SEQUENCE [LARGE SCALE GENOMIC DNA]</scope>
    <source>
        <strain evidence="5">NRIC 0815</strain>
    </source>
</reference>
<protein>
    <submittedName>
        <fullName evidence="4">L-iditol 2-dehydrogenase</fullName>
        <ecNumber evidence="4">1.1.1.14</ecNumber>
    </submittedName>
</protein>